<dbReference type="CDD" id="cd00093">
    <property type="entry name" value="HTH_XRE"/>
    <property type="match status" value="1"/>
</dbReference>
<dbReference type="Proteomes" id="UP000683310">
    <property type="component" value="Chromosome"/>
</dbReference>
<dbReference type="SMART" id="SM00530">
    <property type="entry name" value="HTH_XRE"/>
    <property type="match status" value="1"/>
</dbReference>
<sequence length="272" mass="30570">MRADSPEFEGPHGISLGAYIKRERLRLGMTQRAVAEALHMSRSGYEKIENGQRLPHPSMLNALAVLFEIPVNRRRVLWSIATGDDLSVSAAAEGSVTAGMLAFMRNLRGPASLHQVPENNILAANAVACRLFPWLDPRLGAPDRPLNVIVATMNEPRAAEYLVNWADFVHRLVWALTEYSLAHTPVERVREIREACRSSPEFDRVWNTPCPRRILDDDSLLLRDPATGVVTEYQMDCLRWAFPNRDVELFSLTPRHPDPATADPDTSDIALW</sequence>
<dbReference type="Pfam" id="PF13560">
    <property type="entry name" value="HTH_31"/>
    <property type="match status" value="1"/>
</dbReference>
<evidence type="ECO:0000259" key="1">
    <source>
        <dbReference type="PROSITE" id="PS50943"/>
    </source>
</evidence>
<evidence type="ECO:0000313" key="3">
    <source>
        <dbReference type="Proteomes" id="UP000683310"/>
    </source>
</evidence>
<dbReference type="PANTHER" id="PTHR35010">
    <property type="entry name" value="BLL4672 PROTEIN-RELATED"/>
    <property type="match status" value="1"/>
</dbReference>
<dbReference type="SUPFAM" id="SSF47413">
    <property type="entry name" value="lambda repressor-like DNA-binding domains"/>
    <property type="match status" value="1"/>
</dbReference>
<dbReference type="InterPro" id="IPR010982">
    <property type="entry name" value="Lambda_DNA-bd_dom_sf"/>
</dbReference>
<dbReference type="Gene3D" id="1.10.260.40">
    <property type="entry name" value="lambda repressor-like DNA-binding domains"/>
    <property type="match status" value="1"/>
</dbReference>
<dbReference type="EMBL" id="CP074371">
    <property type="protein sequence ID" value="QVI22192.1"/>
    <property type="molecule type" value="Genomic_DNA"/>
</dbReference>
<reference evidence="2 3" key="1">
    <citation type="submission" date="2021-04" db="EMBL/GenBank/DDBJ databases">
        <title>Nocardia tengchongensis.</title>
        <authorList>
            <person name="Zhuang k."/>
            <person name="Ran Y."/>
            <person name="Li W."/>
        </authorList>
    </citation>
    <scope>NUCLEOTIDE SEQUENCE [LARGE SCALE GENOMIC DNA]</scope>
    <source>
        <strain evidence="2 3">CFH S0057</strain>
    </source>
</reference>
<name>A0ABX8CQL2_9NOCA</name>
<dbReference type="Pfam" id="PF17765">
    <property type="entry name" value="MLTR_LBD"/>
    <property type="match status" value="1"/>
</dbReference>
<dbReference type="PROSITE" id="PS50943">
    <property type="entry name" value="HTH_CROC1"/>
    <property type="match status" value="1"/>
</dbReference>
<dbReference type="Gene3D" id="3.30.450.180">
    <property type="match status" value="1"/>
</dbReference>
<keyword evidence="3" id="KW-1185">Reference proteome</keyword>
<dbReference type="InterPro" id="IPR001387">
    <property type="entry name" value="Cro/C1-type_HTH"/>
</dbReference>
<organism evidence="2 3">
    <name type="scientific">Nocardia tengchongensis</name>
    <dbReference type="NCBI Taxonomy" id="2055889"/>
    <lineage>
        <taxon>Bacteria</taxon>
        <taxon>Bacillati</taxon>
        <taxon>Actinomycetota</taxon>
        <taxon>Actinomycetes</taxon>
        <taxon>Mycobacteriales</taxon>
        <taxon>Nocardiaceae</taxon>
        <taxon>Nocardia</taxon>
    </lineage>
</organism>
<feature type="domain" description="HTH cro/C1-type" evidence="1">
    <location>
        <begin position="20"/>
        <end position="74"/>
    </location>
</feature>
<protein>
    <submittedName>
        <fullName evidence="2">Helix-turn-helix domain-containing protein</fullName>
    </submittedName>
</protein>
<dbReference type="RefSeq" id="WP_213558276.1">
    <property type="nucleotide sequence ID" value="NZ_JBHXAJ010000004.1"/>
</dbReference>
<dbReference type="InterPro" id="IPR041413">
    <property type="entry name" value="MLTR_LBD"/>
</dbReference>
<proteinExistence type="predicted"/>
<evidence type="ECO:0000313" key="2">
    <source>
        <dbReference type="EMBL" id="QVI22192.1"/>
    </source>
</evidence>
<accession>A0ABX8CQL2</accession>
<gene>
    <name evidence="2" type="ORF">KHQ06_03415</name>
</gene>